<feature type="transmembrane region" description="Helical" evidence="9">
    <location>
        <begin position="29"/>
        <end position="48"/>
    </location>
</feature>
<dbReference type="Proteomes" id="UP000276128">
    <property type="component" value="Unassembled WGS sequence"/>
</dbReference>
<dbReference type="EMBL" id="RXHU01000027">
    <property type="protein sequence ID" value="RTE09744.1"/>
    <property type="molecule type" value="Genomic_DNA"/>
</dbReference>
<dbReference type="GO" id="GO:0000160">
    <property type="term" value="P:phosphorelay signal transduction system"/>
    <property type="evidence" value="ECO:0007669"/>
    <property type="project" value="UniProtKB-KW"/>
</dbReference>
<evidence type="ECO:0000256" key="1">
    <source>
        <dbReference type="ARBA" id="ARBA00000085"/>
    </source>
</evidence>
<feature type="transmembrane region" description="Helical" evidence="9">
    <location>
        <begin position="166"/>
        <end position="186"/>
    </location>
</feature>
<evidence type="ECO:0000256" key="9">
    <source>
        <dbReference type="SAM" id="Phobius"/>
    </source>
</evidence>
<feature type="transmembrane region" description="Helical" evidence="9">
    <location>
        <begin position="68"/>
        <end position="95"/>
    </location>
</feature>
<feature type="transmembrane region" description="Helical" evidence="9">
    <location>
        <begin position="6"/>
        <end position="22"/>
    </location>
</feature>
<proteinExistence type="predicted"/>
<feature type="transmembrane region" description="Helical" evidence="9">
    <location>
        <begin position="132"/>
        <end position="154"/>
    </location>
</feature>
<dbReference type="PANTHER" id="PTHR43065">
    <property type="entry name" value="SENSOR HISTIDINE KINASE"/>
    <property type="match status" value="1"/>
</dbReference>
<dbReference type="SMART" id="SM00387">
    <property type="entry name" value="HATPase_c"/>
    <property type="match status" value="1"/>
</dbReference>
<feature type="transmembrane region" description="Helical" evidence="9">
    <location>
        <begin position="107"/>
        <end position="126"/>
    </location>
</feature>
<sequence length="453" mass="50789">MEAGMLFVLIALWLIAGALWLIDPKSSTMRWMSAVALAGGFGALAAVISNHTLPYVQQQWPHSTVGIYLYRLMSTSSLLSYYGLPYAFARLALAYNTAWPAPRLRTWLPLALLVPPIACWALLPGYTEEMPIQFNVVAIWAFPYILCGAVLVAFKKEQLPAMKRTHIFTCLSILPPILSLGVMNYVMPSFGFYRLWVYHSWILAFVIPFFIFTFFRYGFLGMQLLIERRKMDSTLRAITSGTAILNHAIKNDIGKMRLFLDKIRQHAEETGQKELLQDLQVVVSATAHIRDMISRVHEQTQELPLRKGQVDLKRLLEDVIGQLQGELAQVELDLQLPDELVVTLDEVQIGETLTNLLLNAVEAMPHGGQLSIRSFKQKRKIVLEIRDTGTGMDKATLKQAVDPFFTTKGGKRLNFGLGLAYCYSVMKKHGGSLEMSSKPGEGTSVFLSFPVSS</sequence>
<dbReference type="Gene3D" id="3.30.565.10">
    <property type="entry name" value="Histidine kinase-like ATPase, C-terminal domain"/>
    <property type="match status" value="1"/>
</dbReference>
<dbReference type="InterPro" id="IPR004358">
    <property type="entry name" value="Sig_transdc_His_kin-like_C"/>
</dbReference>
<keyword evidence="7" id="KW-0067">ATP-binding</keyword>
<organism evidence="11 12">
    <name type="scientific">Paenibacillus whitsoniae</name>
    <dbReference type="NCBI Taxonomy" id="2496558"/>
    <lineage>
        <taxon>Bacteria</taxon>
        <taxon>Bacillati</taxon>
        <taxon>Bacillota</taxon>
        <taxon>Bacilli</taxon>
        <taxon>Bacillales</taxon>
        <taxon>Paenibacillaceae</taxon>
        <taxon>Paenibacillus</taxon>
    </lineage>
</organism>
<keyword evidence="9" id="KW-1133">Transmembrane helix</keyword>
<dbReference type="GO" id="GO:0005524">
    <property type="term" value="F:ATP binding"/>
    <property type="evidence" value="ECO:0007669"/>
    <property type="project" value="UniProtKB-KW"/>
</dbReference>
<keyword evidence="8" id="KW-0902">Two-component regulatory system</keyword>
<protein>
    <recommendedName>
        <fullName evidence="2">histidine kinase</fullName>
        <ecNumber evidence="2">2.7.13.3</ecNumber>
    </recommendedName>
</protein>
<dbReference type="AlphaFoldDB" id="A0A430JFE8"/>
<keyword evidence="6 11" id="KW-0418">Kinase</keyword>
<comment type="catalytic activity">
    <reaction evidence="1">
        <text>ATP + protein L-histidine = ADP + protein N-phospho-L-histidine.</text>
        <dbReference type="EC" id="2.7.13.3"/>
    </reaction>
</comment>
<dbReference type="SUPFAM" id="SSF55874">
    <property type="entry name" value="ATPase domain of HSP90 chaperone/DNA topoisomerase II/histidine kinase"/>
    <property type="match status" value="1"/>
</dbReference>
<reference evidence="11 12" key="1">
    <citation type="submission" date="2018-12" db="EMBL/GenBank/DDBJ databases">
        <title>Bacillus ochoae sp. nov., Paenibacillus whitsoniae sp. nov., Paenibacillus spiritus sp. nov. Isolated from the Mars Exploration Rover during spacecraft assembly.</title>
        <authorList>
            <person name="Seuylemezian A."/>
            <person name="Vaishampayan P."/>
        </authorList>
    </citation>
    <scope>NUCLEOTIDE SEQUENCE [LARGE SCALE GENOMIC DNA]</scope>
    <source>
        <strain evidence="11 12">MER 54</strain>
    </source>
</reference>
<keyword evidence="4" id="KW-0808">Transferase</keyword>
<accession>A0A430JFE8</accession>
<dbReference type="PRINTS" id="PR00344">
    <property type="entry name" value="BCTRLSENSOR"/>
</dbReference>
<evidence type="ECO:0000259" key="10">
    <source>
        <dbReference type="PROSITE" id="PS50109"/>
    </source>
</evidence>
<dbReference type="InterPro" id="IPR003594">
    <property type="entry name" value="HATPase_dom"/>
</dbReference>
<evidence type="ECO:0000313" key="12">
    <source>
        <dbReference type="Proteomes" id="UP000276128"/>
    </source>
</evidence>
<dbReference type="Pfam" id="PF02518">
    <property type="entry name" value="HATPase_c"/>
    <property type="match status" value="1"/>
</dbReference>
<comment type="caution">
    <text evidence="11">The sequence shown here is derived from an EMBL/GenBank/DDBJ whole genome shotgun (WGS) entry which is preliminary data.</text>
</comment>
<feature type="domain" description="Histidine kinase" evidence="10">
    <location>
        <begin position="244"/>
        <end position="453"/>
    </location>
</feature>
<dbReference type="PROSITE" id="PS50109">
    <property type="entry name" value="HIS_KIN"/>
    <property type="match status" value="1"/>
</dbReference>
<evidence type="ECO:0000256" key="6">
    <source>
        <dbReference type="ARBA" id="ARBA00022777"/>
    </source>
</evidence>
<dbReference type="GO" id="GO:0004673">
    <property type="term" value="F:protein histidine kinase activity"/>
    <property type="evidence" value="ECO:0007669"/>
    <property type="project" value="UniProtKB-EC"/>
</dbReference>
<keyword evidence="9" id="KW-0472">Membrane</keyword>
<evidence type="ECO:0000256" key="7">
    <source>
        <dbReference type="ARBA" id="ARBA00022840"/>
    </source>
</evidence>
<dbReference type="PANTHER" id="PTHR43065:SF10">
    <property type="entry name" value="PEROXIDE STRESS-ACTIVATED HISTIDINE KINASE MAK3"/>
    <property type="match status" value="1"/>
</dbReference>
<evidence type="ECO:0000256" key="4">
    <source>
        <dbReference type="ARBA" id="ARBA00022679"/>
    </source>
</evidence>
<dbReference type="InterPro" id="IPR036890">
    <property type="entry name" value="HATPase_C_sf"/>
</dbReference>
<gene>
    <name evidence="11" type="ORF">EJQ19_10895</name>
</gene>
<keyword evidence="5" id="KW-0547">Nucleotide-binding</keyword>
<keyword evidence="9" id="KW-0812">Transmembrane</keyword>
<name>A0A430JFE8_9BACL</name>
<dbReference type="InterPro" id="IPR005467">
    <property type="entry name" value="His_kinase_dom"/>
</dbReference>
<feature type="transmembrane region" description="Helical" evidence="9">
    <location>
        <begin position="198"/>
        <end position="219"/>
    </location>
</feature>
<dbReference type="OrthoDB" id="9121833at2"/>
<evidence type="ECO:0000313" key="11">
    <source>
        <dbReference type="EMBL" id="RTE09744.1"/>
    </source>
</evidence>
<dbReference type="EC" id="2.7.13.3" evidence="2"/>
<keyword evidence="12" id="KW-1185">Reference proteome</keyword>
<evidence type="ECO:0000256" key="5">
    <source>
        <dbReference type="ARBA" id="ARBA00022741"/>
    </source>
</evidence>
<evidence type="ECO:0000256" key="3">
    <source>
        <dbReference type="ARBA" id="ARBA00022553"/>
    </source>
</evidence>
<evidence type="ECO:0000256" key="2">
    <source>
        <dbReference type="ARBA" id="ARBA00012438"/>
    </source>
</evidence>
<keyword evidence="3" id="KW-0597">Phosphoprotein</keyword>
<evidence type="ECO:0000256" key="8">
    <source>
        <dbReference type="ARBA" id="ARBA00023012"/>
    </source>
</evidence>